<name>A0A4U0F8E3_9BACL</name>
<accession>A0A4U0F8E3</accession>
<organism evidence="5 6">
    <name type="scientific">Cohnella pontilimi</name>
    <dbReference type="NCBI Taxonomy" id="2564100"/>
    <lineage>
        <taxon>Bacteria</taxon>
        <taxon>Bacillati</taxon>
        <taxon>Bacillota</taxon>
        <taxon>Bacilli</taxon>
        <taxon>Bacillales</taxon>
        <taxon>Paenibacillaceae</taxon>
        <taxon>Cohnella</taxon>
    </lineage>
</organism>
<dbReference type="GO" id="GO:0035438">
    <property type="term" value="F:cyclic-di-GMP binding"/>
    <property type="evidence" value="ECO:0007669"/>
    <property type="project" value="InterPro"/>
</dbReference>
<evidence type="ECO:0000313" key="5">
    <source>
        <dbReference type="EMBL" id="TJY40935.1"/>
    </source>
</evidence>
<evidence type="ECO:0000256" key="1">
    <source>
        <dbReference type="ARBA" id="ARBA00009080"/>
    </source>
</evidence>
<feature type="domain" description="6-phosphogluconate dehydrogenase NADP-binding" evidence="2">
    <location>
        <begin position="3"/>
        <end position="162"/>
    </location>
</feature>
<dbReference type="Gene3D" id="1.10.1040.10">
    <property type="entry name" value="N-(1-d-carboxylethyl)-l-norvaline Dehydrogenase, domain 2"/>
    <property type="match status" value="1"/>
</dbReference>
<proteinExistence type="inferred from homology"/>
<dbReference type="Gene3D" id="3.40.50.720">
    <property type="entry name" value="NAD(P)-binding Rossmann-like Domain"/>
    <property type="match status" value="1"/>
</dbReference>
<feature type="domain" description="3-hydroxyisobutyrate dehydrogenase-like NAD-binding" evidence="4">
    <location>
        <begin position="165"/>
        <end position="285"/>
    </location>
</feature>
<evidence type="ECO:0000313" key="6">
    <source>
        <dbReference type="Proteomes" id="UP000309673"/>
    </source>
</evidence>
<comment type="similarity">
    <text evidence="1">Belongs to the HIBADH-related family.</text>
</comment>
<dbReference type="InterPro" id="IPR013328">
    <property type="entry name" value="6PGD_dom2"/>
</dbReference>
<dbReference type="InterPro" id="IPR009875">
    <property type="entry name" value="PilZ_domain"/>
</dbReference>
<dbReference type="AlphaFoldDB" id="A0A4U0F8E3"/>
<dbReference type="GO" id="GO:0016491">
    <property type="term" value="F:oxidoreductase activity"/>
    <property type="evidence" value="ECO:0007669"/>
    <property type="project" value="InterPro"/>
</dbReference>
<evidence type="ECO:0000259" key="4">
    <source>
        <dbReference type="Pfam" id="PF14833"/>
    </source>
</evidence>
<evidence type="ECO:0000259" key="3">
    <source>
        <dbReference type="Pfam" id="PF07238"/>
    </source>
</evidence>
<protein>
    <submittedName>
        <fullName evidence="5">Tartronate semialdehyde reductase</fullName>
    </submittedName>
</protein>
<dbReference type="GO" id="GO:0016054">
    <property type="term" value="P:organic acid catabolic process"/>
    <property type="evidence" value="ECO:0007669"/>
    <property type="project" value="UniProtKB-ARBA"/>
</dbReference>
<dbReference type="PANTHER" id="PTHR43060">
    <property type="entry name" value="3-HYDROXYISOBUTYRATE DEHYDROGENASE-LIKE 1, MITOCHONDRIAL-RELATED"/>
    <property type="match status" value="1"/>
</dbReference>
<dbReference type="InterPro" id="IPR008927">
    <property type="entry name" value="6-PGluconate_DH-like_C_sf"/>
</dbReference>
<feature type="domain" description="PilZ" evidence="3">
    <location>
        <begin position="309"/>
        <end position="414"/>
    </location>
</feature>
<keyword evidence="6" id="KW-1185">Reference proteome</keyword>
<evidence type="ECO:0000259" key="2">
    <source>
        <dbReference type="Pfam" id="PF03446"/>
    </source>
</evidence>
<dbReference type="Proteomes" id="UP000309673">
    <property type="component" value="Unassembled WGS sequence"/>
</dbReference>
<dbReference type="InterPro" id="IPR036291">
    <property type="entry name" value="NAD(P)-bd_dom_sf"/>
</dbReference>
<dbReference type="SUPFAM" id="SSF141371">
    <property type="entry name" value="PilZ domain-like"/>
    <property type="match status" value="1"/>
</dbReference>
<dbReference type="Pfam" id="PF03446">
    <property type="entry name" value="NAD_binding_2"/>
    <property type="match status" value="1"/>
</dbReference>
<dbReference type="Pfam" id="PF07238">
    <property type="entry name" value="PilZ"/>
    <property type="match status" value="1"/>
</dbReference>
<dbReference type="GO" id="GO:0050661">
    <property type="term" value="F:NADP binding"/>
    <property type="evidence" value="ECO:0007669"/>
    <property type="project" value="InterPro"/>
</dbReference>
<comment type="caution">
    <text evidence="5">The sequence shown here is derived from an EMBL/GenBank/DDBJ whole genome shotgun (WGS) entry which is preliminary data.</text>
</comment>
<dbReference type="InterPro" id="IPR006115">
    <property type="entry name" value="6PGDH_NADP-bd"/>
</dbReference>
<dbReference type="GO" id="GO:0051287">
    <property type="term" value="F:NAD binding"/>
    <property type="evidence" value="ECO:0007669"/>
    <property type="project" value="InterPro"/>
</dbReference>
<dbReference type="InterPro" id="IPR029154">
    <property type="entry name" value="HIBADH-like_NADP-bd"/>
</dbReference>
<sequence length="420" mass="44765">MKTIGFIGLGVMGAPMAANLLRKGYTVTIYNRTPGKAEELVSLGARAADSPMEAARSADVLITMISNDQAVEEVYYGEKGVLAGIKPGAAVIDCSTVSPALSRRLAGDIRDKYAQFLDAPVTGSKPAAIDGTLLFMVGGDKKTLEENRDIFETMGKQIVYLGGSGAGSIAKLAHNTIVGINAAGLIEGLAIAAKGGIDASAFLQIVQAGGAASKQADLKGRKIIDHDFSVQFSLALMLKDLKLSSVLTDTIGVSTPMLEAAKSLFQLGQNAGYGELDLSALAQVYEEWIGMRISELQPGELEGHSGAADRRKQARLPLNIPVMLSIYQWLQEGSFSGQSAEGVLRDVSEEGLQIASTLPLAVDMFVIIHLPPDSGLPPMTGRIIRIDKEDDMFHYGCLLSGLPLFQRLQLKEYLDKHLSE</sequence>
<dbReference type="SUPFAM" id="SSF51735">
    <property type="entry name" value="NAD(P)-binding Rossmann-fold domains"/>
    <property type="match status" value="1"/>
</dbReference>
<dbReference type="EMBL" id="SUPK01000007">
    <property type="protein sequence ID" value="TJY40935.1"/>
    <property type="molecule type" value="Genomic_DNA"/>
</dbReference>
<dbReference type="Pfam" id="PF14833">
    <property type="entry name" value="NAD_binding_11"/>
    <property type="match status" value="1"/>
</dbReference>
<dbReference type="PROSITE" id="PS00895">
    <property type="entry name" value="3_HYDROXYISOBUT_DH"/>
    <property type="match status" value="1"/>
</dbReference>
<reference evidence="5 6" key="1">
    <citation type="submission" date="2019-04" db="EMBL/GenBank/DDBJ databases">
        <title>Cohnella sp. nov., isolated from soil.</title>
        <authorList>
            <person name="Kim W."/>
        </authorList>
    </citation>
    <scope>NUCLEOTIDE SEQUENCE [LARGE SCALE GENOMIC DNA]</scope>
    <source>
        <strain evidence="5 6">CAU 1483</strain>
    </source>
</reference>
<dbReference type="InterPro" id="IPR002204">
    <property type="entry name" value="3-OH-isobutyrate_DH-rel_CS"/>
</dbReference>
<dbReference type="SUPFAM" id="SSF48179">
    <property type="entry name" value="6-phosphogluconate dehydrogenase C-terminal domain-like"/>
    <property type="match status" value="1"/>
</dbReference>
<dbReference type="RefSeq" id="WP_136778564.1">
    <property type="nucleotide sequence ID" value="NZ_SUPK01000007.1"/>
</dbReference>
<gene>
    <name evidence="5" type="ORF">E5161_14565</name>
</gene>
<dbReference type="PANTHER" id="PTHR43060:SF15">
    <property type="entry name" value="3-HYDROXYISOBUTYRATE DEHYDROGENASE-LIKE 1, MITOCHONDRIAL-RELATED"/>
    <property type="match status" value="1"/>
</dbReference>
<dbReference type="OrthoDB" id="9786703at2"/>